<feature type="domain" description="MGS-like" evidence="16">
    <location>
        <begin position="958"/>
        <end position="1103"/>
    </location>
</feature>
<evidence type="ECO:0000256" key="9">
    <source>
        <dbReference type="ARBA" id="ARBA00022840"/>
    </source>
</evidence>
<feature type="domain" description="ATP-grasp" evidence="15">
    <location>
        <begin position="133"/>
        <end position="328"/>
    </location>
</feature>
<organism evidence="17 18">
    <name type="scientific">Cellulomonas chengniuliangii</name>
    <dbReference type="NCBI Taxonomy" id="2968084"/>
    <lineage>
        <taxon>Bacteria</taxon>
        <taxon>Bacillati</taxon>
        <taxon>Actinomycetota</taxon>
        <taxon>Actinomycetes</taxon>
        <taxon>Micrococcales</taxon>
        <taxon>Cellulomonadaceae</taxon>
        <taxon>Cellulomonas</taxon>
    </lineage>
</organism>
<accession>A0ABY5L896</accession>
<keyword evidence="9 14" id="KW-0067">ATP-binding</keyword>
<feature type="binding site" evidence="14">
    <location>
        <position position="794"/>
    </location>
    <ligand>
        <name>ATP</name>
        <dbReference type="ChEBI" id="CHEBI:30616"/>
        <label>2</label>
    </ligand>
</feature>
<dbReference type="InterPro" id="IPR016185">
    <property type="entry name" value="PreATP-grasp_dom_sf"/>
</dbReference>
<dbReference type="EC" id="6.3.4.16" evidence="14"/>
<feature type="region of interest" description="Carboxyphosphate synthetic domain" evidence="14">
    <location>
        <begin position="1"/>
        <end position="402"/>
    </location>
</feature>
<feature type="binding site" evidence="14">
    <location>
        <position position="793"/>
    </location>
    <ligand>
        <name>ATP</name>
        <dbReference type="ChEBI" id="CHEBI:30616"/>
        <label>2</label>
    </ligand>
</feature>
<dbReference type="EMBL" id="CP101988">
    <property type="protein sequence ID" value="UUI76808.1"/>
    <property type="molecule type" value="Genomic_DNA"/>
</dbReference>
<dbReference type="InterPro" id="IPR011761">
    <property type="entry name" value="ATP-grasp"/>
</dbReference>
<dbReference type="InterPro" id="IPR033937">
    <property type="entry name" value="MGS_CPS_CarB"/>
</dbReference>
<feature type="binding site" evidence="14">
    <location>
        <position position="175"/>
    </location>
    <ligand>
        <name>ATP</name>
        <dbReference type="ChEBI" id="CHEBI:30616"/>
        <label>1</label>
    </ligand>
</feature>
<feature type="binding site" evidence="14">
    <location>
        <position position="836"/>
    </location>
    <ligand>
        <name>Mn(2+)</name>
        <dbReference type="ChEBI" id="CHEBI:29035"/>
        <label>3</label>
    </ligand>
</feature>
<dbReference type="SUPFAM" id="SSF56059">
    <property type="entry name" value="Glutathione synthetase ATP-binding domain-like"/>
    <property type="match status" value="2"/>
</dbReference>
<feature type="region of interest" description="Allosteric domain" evidence="14">
    <location>
        <begin position="958"/>
        <end position="1124"/>
    </location>
</feature>
<feature type="binding site" evidence="14">
    <location>
        <position position="714"/>
    </location>
    <ligand>
        <name>ATP</name>
        <dbReference type="ChEBI" id="CHEBI:30616"/>
        <label>2</label>
    </ligand>
</feature>
<feature type="binding site" evidence="14">
    <location>
        <position position="208"/>
    </location>
    <ligand>
        <name>ATP</name>
        <dbReference type="ChEBI" id="CHEBI:30616"/>
        <label>1</label>
    </ligand>
</feature>
<comment type="subunit">
    <text evidence="14">Composed of two chains; the small (or glutamine) chain promotes the hydrolysis of glutamine to ammonia, which is used by the large (or ammonia) chain to synthesize carbamoyl phosphate. Tetramer of heterodimers (alpha,beta)4.</text>
</comment>
<dbReference type="Gene3D" id="3.30.1490.20">
    <property type="entry name" value="ATP-grasp fold, A domain"/>
    <property type="match status" value="1"/>
</dbReference>
<dbReference type="InterPro" id="IPR006275">
    <property type="entry name" value="CPSase_lsu"/>
</dbReference>
<feature type="binding site" evidence="14">
    <location>
        <position position="215"/>
    </location>
    <ligand>
        <name>ATP</name>
        <dbReference type="ChEBI" id="CHEBI:30616"/>
        <label>1</label>
    </ligand>
</feature>
<feature type="binding site" evidence="14">
    <location>
        <position position="763"/>
    </location>
    <ligand>
        <name>ATP</name>
        <dbReference type="ChEBI" id="CHEBI:30616"/>
        <label>2</label>
    </ligand>
</feature>
<dbReference type="InterPro" id="IPR011607">
    <property type="entry name" value="MGS-like_dom"/>
</dbReference>
<name>A0ABY5L896_9CELL</name>
<feature type="binding site" evidence="14">
    <location>
        <position position="129"/>
    </location>
    <ligand>
        <name>ATP</name>
        <dbReference type="ChEBI" id="CHEBI:30616"/>
        <label>1</label>
    </ligand>
</feature>
<dbReference type="Proteomes" id="UP001316189">
    <property type="component" value="Chromosome"/>
</dbReference>
<protein>
    <recommendedName>
        <fullName evidence="14">Carbamoyl phosphate synthase large chain</fullName>
        <ecNumber evidence="14">6.3.4.16</ecNumber>
        <ecNumber evidence="14">6.3.5.5</ecNumber>
    </recommendedName>
    <alternativeName>
        <fullName evidence="14">Carbamoyl phosphate synthetase ammonia chain</fullName>
    </alternativeName>
</protein>
<keyword evidence="5 14" id="KW-0028">Amino-acid biosynthesis</keyword>
<dbReference type="Gene3D" id="3.40.50.20">
    <property type="match status" value="2"/>
</dbReference>
<reference evidence="17 18" key="1">
    <citation type="submission" date="2022-07" db="EMBL/GenBank/DDBJ databases">
        <title>Novel species in genus cellulomonas.</title>
        <authorList>
            <person name="Ye L."/>
        </authorList>
    </citation>
    <scope>NUCLEOTIDE SEQUENCE [LARGE SCALE GENOMIC DNA]</scope>
    <source>
        <strain evidence="18">zg-Y338</strain>
    </source>
</reference>
<feature type="binding site" evidence="14">
    <location>
        <position position="285"/>
    </location>
    <ligand>
        <name>ATP</name>
        <dbReference type="ChEBI" id="CHEBI:30616"/>
        <label>1</label>
    </ligand>
</feature>
<keyword evidence="10" id="KW-0460">Magnesium</keyword>
<evidence type="ECO:0000259" key="16">
    <source>
        <dbReference type="PROSITE" id="PS51855"/>
    </source>
</evidence>
<evidence type="ECO:0000256" key="8">
    <source>
        <dbReference type="ARBA" id="ARBA00022741"/>
    </source>
</evidence>
<feature type="binding site" evidence="14">
    <location>
        <position position="243"/>
    </location>
    <ligand>
        <name>ATP</name>
        <dbReference type="ChEBI" id="CHEBI:30616"/>
        <label>1</label>
    </ligand>
</feature>
<evidence type="ECO:0000256" key="11">
    <source>
        <dbReference type="ARBA" id="ARBA00022975"/>
    </source>
</evidence>
<evidence type="ECO:0000256" key="10">
    <source>
        <dbReference type="ARBA" id="ARBA00022842"/>
    </source>
</evidence>
<dbReference type="InterPro" id="IPR005480">
    <property type="entry name" value="CPSase_lsu_oligo"/>
</dbReference>
<feature type="binding site" evidence="14">
    <location>
        <position position="848"/>
    </location>
    <ligand>
        <name>Mn(2+)</name>
        <dbReference type="ChEBI" id="CHEBI:29035"/>
        <label>3</label>
    </ligand>
</feature>
<dbReference type="NCBIfam" id="NF009455">
    <property type="entry name" value="PRK12815.1"/>
    <property type="match status" value="1"/>
</dbReference>
<dbReference type="InterPro" id="IPR005479">
    <property type="entry name" value="CPAse_ATP-bd"/>
</dbReference>
<gene>
    <name evidence="14 17" type="primary">carB</name>
    <name evidence="17" type="ORF">NP064_08035</name>
</gene>
<feature type="domain" description="ATP-grasp" evidence="15">
    <location>
        <begin position="678"/>
        <end position="877"/>
    </location>
</feature>
<feature type="binding site" evidence="14">
    <location>
        <position position="242"/>
    </location>
    <ligand>
        <name>ATP</name>
        <dbReference type="ChEBI" id="CHEBI:30616"/>
        <label>1</label>
    </ligand>
</feature>
<feature type="binding site" evidence="14">
    <location>
        <position position="285"/>
    </location>
    <ligand>
        <name>Mg(2+)</name>
        <dbReference type="ChEBI" id="CHEBI:18420"/>
        <label>1</label>
    </ligand>
</feature>
<proteinExistence type="inferred from homology"/>
<feature type="binding site" evidence="14">
    <location>
        <position position="848"/>
    </location>
    <ligand>
        <name>ATP</name>
        <dbReference type="ChEBI" id="CHEBI:30616"/>
        <label>2</label>
    </ligand>
</feature>
<evidence type="ECO:0000259" key="15">
    <source>
        <dbReference type="PROSITE" id="PS50975"/>
    </source>
</evidence>
<comment type="cofactor">
    <cofactor evidence="14">
        <name>Mg(2+)</name>
        <dbReference type="ChEBI" id="CHEBI:18420"/>
    </cofactor>
    <cofactor evidence="14">
        <name>Mn(2+)</name>
        <dbReference type="ChEBI" id="CHEBI:29035"/>
    </cofactor>
    <text evidence="14">Binds 4 Mg(2+) or Mn(2+) ions per subunit.</text>
</comment>
<evidence type="ECO:0000313" key="18">
    <source>
        <dbReference type="Proteomes" id="UP001316189"/>
    </source>
</evidence>
<evidence type="ECO:0000256" key="12">
    <source>
        <dbReference type="ARBA" id="ARBA00023211"/>
    </source>
</evidence>
<keyword evidence="12" id="KW-0464">Manganese</keyword>
<evidence type="ECO:0000313" key="17">
    <source>
        <dbReference type="EMBL" id="UUI76808.1"/>
    </source>
</evidence>
<evidence type="ECO:0000256" key="2">
    <source>
        <dbReference type="ARBA" id="ARBA00009799"/>
    </source>
</evidence>
<comment type="function">
    <text evidence="14">Large subunit of the glutamine-dependent carbamoyl phosphate synthetase (CPSase). CPSase catalyzes the formation of carbamoyl phosphate from the ammonia moiety of glutamine, carbonate, and phosphate donated by ATP, constituting the first step of 2 biosynthetic pathways, one leading to arginine and/or urea and the other to pyrimidine nucleotides. The large subunit (synthetase) binds the substrates ammonia (free or transferred from glutamine from the small subunit), hydrogencarbonate and ATP and carries out an ATP-coupled ligase reaction, activating hydrogencarbonate by forming carboxy phosphate which reacts with ammonia to form carbamoyl phosphate.</text>
</comment>
<dbReference type="Gene3D" id="1.10.1030.10">
    <property type="entry name" value="Carbamoyl-phosphate synthetase, large subunit oligomerisation domain"/>
    <property type="match status" value="1"/>
</dbReference>
<feature type="binding site" evidence="14">
    <location>
        <position position="301"/>
    </location>
    <ligand>
        <name>Mg(2+)</name>
        <dbReference type="ChEBI" id="CHEBI:18420"/>
        <label>2</label>
    </ligand>
</feature>
<feature type="binding site" evidence="14">
    <location>
        <position position="848"/>
    </location>
    <ligand>
        <name>Mg(2+)</name>
        <dbReference type="ChEBI" id="CHEBI:18420"/>
        <label>3</label>
    </ligand>
</feature>
<dbReference type="SUPFAM" id="SSF52335">
    <property type="entry name" value="Methylglyoxal synthase-like"/>
    <property type="match status" value="1"/>
</dbReference>
<dbReference type="Pfam" id="PF02142">
    <property type="entry name" value="MGS"/>
    <property type="match status" value="1"/>
</dbReference>
<feature type="binding site" evidence="14">
    <location>
        <position position="850"/>
    </location>
    <ligand>
        <name>Mg(2+)</name>
        <dbReference type="ChEBI" id="CHEBI:18420"/>
        <label>4</label>
    </ligand>
</feature>
<evidence type="ECO:0000256" key="13">
    <source>
        <dbReference type="ARBA" id="ARBA00047359"/>
    </source>
</evidence>
<comment type="similarity">
    <text evidence="2 14">Belongs to the CarB family.</text>
</comment>
<dbReference type="InterPro" id="IPR036897">
    <property type="entry name" value="CarbamoylP_synth_lsu_oligo_sf"/>
</dbReference>
<dbReference type="PROSITE" id="PS51257">
    <property type="entry name" value="PROKAR_LIPOPROTEIN"/>
    <property type="match status" value="1"/>
</dbReference>
<dbReference type="InterPro" id="IPR036914">
    <property type="entry name" value="MGS-like_dom_sf"/>
</dbReference>
<keyword evidence="4 14" id="KW-0436">Ligase</keyword>
<feature type="binding site" evidence="14">
    <location>
        <position position="241"/>
    </location>
    <ligand>
        <name>ATP</name>
        <dbReference type="ChEBI" id="CHEBI:30616"/>
        <label>1</label>
    </ligand>
</feature>
<evidence type="ECO:0000256" key="6">
    <source>
        <dbReference type="ARBA" id="ARBA00022723"/>
    </source>
</evidence>
<dbReference type="GO" id="GO:0004088">
    <property type="term" value="F:carbamoyl-phosphate synthase (glutamine-hydrolyzing) activity"/>
    <property type="evidence" value="ECO:0007669"/>
    <property type="project" value="UniProtKB-EC"/>
</dbReference>
<evidence type="ECO:0000256" key="14">
    <source>
        <dbReference type="HAMAP-Rule" id="MF_01210"/>
    </source>
</evidence>
<dbReference type="EC" id="6.3.5.5" evidence="14"/>
<dbReference type="Pfam" id="PF25596">
    <property type="entry name" value="CPSase_L_D1"/>
    <property type="match status" value="2"/>
</dbReference>
<feature type="binding site" evidence="14">
    <location>
        <position position="299"/>
    </location>
    <ligand>
        <name>Mg(2+)</name>
        <dbReference type="ChEBI" id="CHEBI:18420"/>
        <label>1</label>
    </ligand>
</feature>
<dbReference type="NCBIfam" id="NF003671">
    <property type="entry name" value="PRK05294.1"/>
    <property type="match status" value="1"/>
</dbReference>
<dbReference type="PROSITE" id="PS00867">
    <property type="entry name" value="CPSASE_2"/>
    <property type="match status" value="2"/>
</dbReference>
<feature type="binding site" evidence="14">
    <location>
        <position position="848"/>
    </location>
    <ligand>
        <name>Mg(2+)</name>
        <dbReference type="ChEBI" id="CHEBI:18420"/>
        <label>4</label>
    </ligand>
</feature>
<dbReference type="HAMAP" id="MF_01210_B">
    <property type="entry name" value="CPSase_L_chain_B"/>
    <property type="match status" value="1"/>
</dbReference>
<feature type="binding site" evidence="14">
    <location>
        <position position="836"/>
    </location>
    <ligand>
        <name>ATP</name>
        <dbReference type="ChEBI" id="CHEBI:30616"/>
        <label>2</label>
    </ligand>
</feature>
<dbReference type="PANTHER" id="PTHR11405:SF53">
    <property type="entry name" value="CARBAMOYL-PHOSPHATE SYNTHASE [AMMONIA], MITOCHONDRIAL"/>
    <property type="match status" value="1"/>
</dbReference>
<dbReference type="SUPFAM" id="SSF48108">
    <property type="entry name" value="Carbamoyl phosphate synthetase, large subunit connection domain"/>
    <property type="match status" value="1"/>
</dbReference>
<dbReference type="InterPro" id="IPR058047">
    <property type="entry name" value="CPSase_preATP-grasp"/>
</dbReference>
<feature type="binding site" evidence="14">
    <location>
        <position position="848"/>
    </location>
    <ligand>
        <name>Mn(2+)</name>
        <dbReference type="ChEBI" id="CHEBI:29035"/>
        <label>4</label>
    </ligand>
</feature>
<evidence type="ECO:0000256" key="5">
    <source>
        <dbReference type="ARBA" id="ARBA00022605"/>
    </source>
</evidence>
<feature type="binding site" evidence="14">
    <location>
        <position position="210"/>
    </location>
    <ligand>
        <name>ATP</name>
        <dbReference type="ChEBI" id="CHEBI:30616"/>
        <label>1</label>
    </ligand>
</feature>
<feature type="binding site" evidence="14">
    <location>
        <position position="285"/>
    </location>
    <ligand>
        <name>Mn(2+)</name>
        <dbReference type="ChEBI" id="CHEBI:29035"/>
        <label>1</label>
    </ligand>
</feature>
<comment type="pathway">
    <text evidence="1 14">Amino-acid biosynthesis; L-arginine biosynthesis; carbamoyl phosphate from bicarbonate: step 1/1.</text>
</comment>
<dbReference type="SUPFAM" id="SSF52440">
    <property type="entry name" value="PreATP-grasp domain"/>
    <property type="match status" value="2"/>
</dbReference>
<comment type="catalytic activity">
    <reaction evidence="13 14">
        <text>hydrogencarbonate + NH4(+) + 2 ATP = carbamoyl phosphate + 2 ADP + phosphate + 2 H(+)</text>
        <dbReference type="Rhea" id="RHEA:18029"/>
        <dbReference type="ChEBI" id="CHEBI:15378"/>
        <dbReference type="ChEBI" id="CHEBI:17544"/>
        <dbReference type="ChEBI" id="CHEBI:28938"/>
        <dbReference type="ChEBI" id="CHEBI:30616"/>
        <dbReference type="ChEBI" id="CHEBI:43474"/>
        <dbReference type="ChEBI" id="CHEBI:58228"/>
        <dbReference type="ChEBI" id="CHEBI:456216"/>
        <dbReference type="EC" id="6.3.4.16"/>
    </reaction>
</comment>
<feature type="binding site" evidence="14">
    <location>
        <position position="299"/>
    </location>
    <ligand>
        <name>Mg(2+)</name>
        <dbReference type="ChEBI" id="CHEBI:18420"/>
        <label>2</label>
    </ligand>
</feature>
<keyword evidence="3 14" id="KW-0055">Arginine biosynthesis</keyword>
<evidence type="ECO:0000256" key="4">
    <source>
        <dbReference type="ARBA" id="ARBA00022598"/>
    </source>
</evidence>
<dbReference type="PROSITE" id="PS50975">
    <property type="entry name" value="ATP_GRASP"/>
    <property type="match status" value="2"/>
</dbReference>
<dbReference type="InterPro" id="IPR005483">
    <property type="entry name" value="CPSase_dom"/>
</dbReference>
<feature type="binding site" evidence="14">
    <location>
        <position position="761"/>
    </location>
    <ligand>
        <name>ATP</name>
        <dbReference type="ChEBI" id="CHEBI:30616"/>
        <label>2</label>
    </ligand>
</feature>
<feature type="binding site" evidence="14">
    <location>
        <position position="301"/>
    </location>
    <ligand>
        <name>Mn(2+)</name>
        <dbReference type="ChEBI" id="CHEBI:29035"/>
        <label>2</label>
    </ligand>
</feature>
<keyword evidence="18" id="KW-1185">Reference proteome</keyword>
<feature type="binding site" evidence="14">
    <location>
        <position position="176"/>
    </location>
    <ligand>
        <name>ATP</name>
        <dbReference type="ChEBI" id="CHEBI:30616"/>
        <label>1</label>
    </ligand>
</feature>
<feature type="binding site" evidence="14">
    <location>
        <position position="836"/>
    </location>
    <ligand>
        <name>Mg(2+)</name>
        <dbReference type="ChEBI" id="CHEBI:18420"/>
        <label>3</label>
    </ligand>
</feature>
<dbReference type="RefSeq" id="WP_227569105.1">
    <property type="nucleotide sequence ID" value="NZ_CP101988.1"/>
</dbReference>
<dbReference type="PROSITE" id="PS51855">
    <property type="entry name" value="MGS"/>
    <property type="match status" value="1"/>
</dbReference>
<dbReference type="Gene3D" id="3.30.470.20">
    <property type="entry name" value="ATP-grasp fold, B domain"/>
    <property type="match status" value="2"/>
</dbReference>
<evidence type="ECO:0000256" key="1">
    <source>
        <dbReference type="ARBA" id="ARBA00005077"/>
    </source>
</evidence>
<dbReference type="SMART" id="SM00851">
    <property type="entry name" value="MGS"/>
    <property type="match status" value="1"/>
</dbReference>
<dbReference type="PANTHER" id="PTHR11405">
    <property type="entry name" value="CARBAMOYLTRANSFERASE FAMILY MEMBER"/>
    <property type="match status" value="1"/>
</dbReference>
<keyword evidence="8 14" id="KW-0547">Nucleotide-binding</keyword>
<dbReference type="CDD" id="cd01424">
    <property type="entry name" value="MGS_CPS_II"/>
    <property type="match status" value="1"/>
</dbReference>
<evidence type="ECO:0000256" key="3">
    <source>
        <dbReference type="ARBA" id="ARBA00022571"/>
    </source>
</evidence>
<feature type="binding site" evidence="14">
    <location>
        <position position="796"/>
    </location>
    <ligand>
        <name>ATP</name>
        <dbReference type="ChEBI" id="CHEBI:30616"/>
        <label>2</label>
    </ligand>
</feature>
<dbReference type="PRINTS" id="PR00098">
    <property type="entry name" value="CPSASE"/>
</dbReference>
<comment type="caution">
    <text evidence="14">Lacks conserved residue(s) required for the propagation of feature annotation.</text>
</comment>
<evidence type="ECO:0000256" key="7">
    <source>
        <dbReference type="ARBA" id="ARBA00022737"/>
    </source>
</evidence>
<keyword evidence="6" id="KW-0479">Metal-binding</keyword>
<comment type="catalytic activity">
    <reaction evidence="14">
        <text>hydrogencarbonate + L-glutamine + 2 ATP + H2O = carbamoyl phosphate + L-glutamate + 2 ADP + phosphate + 2 H(+)</text>
        <dbReference type="Rhea" id="RHEA:18633"/>
        <dbReference type="ChEBI" id="CHEBI:15377"/>
        <dbReference type="ChEBI" id="CHEBI:15378"/>
        <dbReference type="ChEBI" id="CHEBI:17544"/>
        <dbReference type="ChEBI" id="CHEBI:29985"/>
        <dbReference type="ChEBI" id="CHEBI:30616"/>
        <dbReference type="ChEBI" id="CHEBI:43474"/>
        <dbReference type="ChEBI" id="CHEBI:58228"/>
        <dbReference type="ChEBI" id="CHEBI:58359"/>
        <dbReference type="ChEBI" id="CHEBI:456216"/>
        <dbReference type="EC" id="6.3.5.5"/>
    </reaction>
</comment>
<sequence>MPRRTDISSVLVIGSGPIVIGQACEFDYSGTQACRVLRDEGIRVVLVNSNPATIMTDPEFADATYVEPITREVLTSIIAKERPDAVLATLGGQTALNAAIELDEAGVLEEYGVELIGANIAAIQKGEDRQQFKEVVEVCGGESARSEIIHTVEEAVAAAEVLGYPMVVRPSFTMGGLGSGMAYDEADLRRIVGQGLHYSPTTEVLLEESILGWKEFELELMRDKADNVVVVCSIENVDPVGVHTGDSVTVAPALTLTDREFQRMRDIGIAIIREVGVDTGGCNVQFAIHPDTGRIIVIEMNPRVSRSSALASKATGFPIAKIAARLAIGYTLDEIPNDITGSTPASFEPTLDYVVVKVPRFAFEKFPAADDTLTTTMKSVGEAMALGRNYTEALGKAMRSIDKKGSVFHWDGEPASGEALESLLASLTRPTEGRHVDVQQALRAGASVEDVYALTGIDPWFLDQVALVNEVAQATADAPALTADVLAHAKRHGLSDVQVASLRGVTEDEVRRTRHAVGVRPVYKTVDTCAAEFEARTPYHYSSYDEETEVAPRERPAVLILGSGPNRIGQGIEFDYSCVHAALALKGEYETVMVNCNPETVSTDYDTSDRLYFEPLTFEDVLEVYEAELAAGPVAGIIVQLGGQTPLSLAQRLADAGLPILGTSPSAIDAAEDRGAFGAVLAEAGLPAPAFGTATTLEAARETARDIGFPVLVRPSYVLGGRGMEIVYDDAQLTEYVERALEAAVDHTGRAGALPPLLIDRFLDDAIEIDVDALYDGHELFLGGVMEHIEEAGIHSGDSACVLPPVTLSTSELERIRRSTEAIAHGVGVRGLLNIQFALVSDVLYVLEANPRASRTVPFVSKATGVSLAKAAALVMTGHTIADLRASGVLPAADASVLDLHAPIAVKEAVLPFKRFRTTDGTVVDTVLGPEMRSTGEVMGFDVDFPTAFAKSQAAAFGGLPTSGAAFISVADRDKRSIVFPVKRLAELGFEILATEGTAAVLRRSGIDSRVVRKHSSGRGAAGEPTIVDLITQGLVDIVVNTPSGQGARADGYEIRAATTAADKAIVTTVQQLGAAVQGIEAALAGPFQVTSLQEHDAAALVRRSAVTGTSGAGGAASFAGSVA</sequence>
<keyword evidence="7 14" id="KW-0677">Repeat</keyword>
<comment type="domain">
    <text evidence="14">The large subunit is composed of 2 ATP-grasp domains that are involved in binding the 2 ATP molecules needed for carbamoyl phosphate synthesis. The N-terminal ATP-grasp domain (referred to as the carboxyphosphate synthetic component) catalyzes the ATP-dependent phosphorylation of hydrogencarbonate to carboxyphosphate and the subsequent nucleophilic attack by ammonia to form a carbamate intermediate. The C-terminal ATP-grasp domain (referred to as the carbamoyl phosphate synthetic component) then catalyzes the phosphorylation of carbamate with the second ATP to form the end product carbamoyl phosphate. The reactive and unstable enzyme intermediates are sequentially channeled from one active site to the next through the interior of the protein over a distance of at least 96 A.</text>
</comment>
<feature type="binding site" evidence="14">
    <location>
        <position position="299"/>
    </location>
    <ligand>
        <name>ATP</name>
        <dbReference type="ChEBI" id="CHEBI:30616"/>
        <label>1</label>
    </ligand>
</feature>
<dbReference type="InterPro" id="IPR013815">
    <property type="entry name" value="ATP_grasp_subdomain_1"/>
</dbReference>
<dbReference type="PROSITE" id="PS00866">
    <property type="entry name" value="CPSASE_1"/>
    <property type="match status" value="2"/>
</dbReference>
<feature type="binding site" evidence="14">
    <location>
        <position position="299"/>
    </location>
    <ligand>
        <name>Mn(2+)</name>
        <dbReference type="ChEBI" id="CHEBI:29035"/>
        <label>2</label>
    </ligand>
</feature>
<feature type="binding site" evidence="14">
    <location>
        <position position="169"/>
    </location>
    <ligand>
        <name>ATP</name>
        <dbReference type="ChEBI" id="CHEBI:30616"/>
        <label>1</label>
    </ligand>
</feature>
<dbReference type="Pfam" id="PF02786">
    <property type="entry name" value="CPSase_L_D2"/>
    <property type="match status" value="2"/>
</dbReference>
<feature type="binding site" evidence="14">
    <location>
        <position position="768"/>
    </location>
    <ligand>
        <name>ATP</name>
        <dbReference type="ChEBI" id="CHEBI:30616"/>
        <label>2</label>
    </ligand>
</feature>
<feature type="binding site" evidence="14">
    <location>
        <position position="850"/>
    </location>
    <ligand>
        <name>Mn(2+)</name>
        <dbReference type="ChEBI" id="CHEBI:29035"/>
        <label>4</label>
    </ligand>
</feature>
<dbReference type="Pfam" id="PF02787">
    <property type="entry name" value="CPSase_L_D3"/>
    <property type="match status" value="1"/>
</dbReference>
<dbReference type="NCBIfam" id="TIGR01369">
    <property type="entry name" value="CPSaseII_lrg"/>
    <property type="match status" value="1"/>
</dbReference>
<feature type="binding site" evidence="14">
    <location>
        <position position="299"/>
    </location>
    <ligand>
        <name>Mn(2+)</name>
        <dbReference type="ChEBI" id="CHEBI:29035"/>
        <label>1</label>
    </ligand>
</feature>
<comment type="pathway">
    <text evidence="14">Pyrimidine metabolism; UMP biosynthesis via de novo pathway; (S)-dihydroorotate from bicarbonate: step 1/3.</text>
</comment>
<keyword evidence="11 14" id="KW-0665">Pyrimidine biosynthesis</keyword>
<feature type="binding site" evidence="14">
    <location>
        <position position="795"/>
    </location>
    <ligand>
        <name>ATP</name>
        <dbReference type="ChEBI" id="CHEBI:30616"/>
        <label>2</label>
    </ligand>
</feature>
<dbReference type="Gene3D" id="3.40.50.1380">
    <property type="entry name" value="Methylglyoxal synthase-like domain"/>
    <property type="match status" value="1"/>
</dbReference>
<dbReference type="SMART" id="SM01096">
    <property type="entry name" value="CPSase_L_D3"/>
    <property type="match status" value="1"/>
</dbReference>